<proteinExistence type="predicted"/>
<dbReference type="PROSITE" id="PS50231">
    <property type="entry name" value="RICIN_B_LECTIN"/>
    <property type="match status" value="1"/>
</dbReference>
<dbReference type="AlphaFoldDB" id="A0A2W2BSN9"/>
<feature type="compositionally biased region" description="Pro residues" evidence="1">
    <location>
        <begin position="405"/>
        <end position="416"/>
    </location>
</feature>
<comment type="caution">
    <text evidence="2">The sequence shown here is derived from an EMBL/GenBank/DDBJ whole genome shotgun (WGS) entry which is preliminary data.</text>
</comment>
<dbReference type="InterPro" id="IPR023346">
    <property type="entry name" value="Lysozyme-like_dom_sf"/>
</dbReference>
<dbReference type="Proteomes" id="UP000248627">
    <property type="component" value="Unassembled WGS sequence"/>
</dbReference>
<accession>A0A2W2BSN9</accession>
<organism evidence="2 3">
    <name type="scientific">Micromonospora endophytica</name>
    <dbReference type="NCBI Taxonomy" id="515350"/>
    <lineage>
        <taxon>Bacteria</taxon>
        <taxon>Bacillati</taxon>
        <taxon>Actinomycetota</taxon>
        <taxon>Actinomycetes</taxon>
        <taxon>Micromonosporales</taxon>
        <taxon>Micromonosporaceae</taxon>
        <taxon>Micromonospora</taxon>
    </lineage>
</organism>
<dbReference type="OrthoDB" id="9815778at2"/>
<dbReference type="InterPro" id="IPR035992">
    <property type="entry name" value="Ricin_B-like_lectins"/>
</dbReference>
<feature type="region of interest" description="Disordered" evidence="1">
    <location>
        <begin position="350"/>
        <end position="443"/>
    </location>
</feature>
<sequence length="544" mass="57187">MTTDLASIRSRLGRTPRKIIAAALAALAVLSAVVATINWGVASARDDTVIGEKVTEKQMTAIAAAARSCPVLTPARIAGQLMAESGLDNQSRRTASGGQGIAGLDDEDWKTWKPWPDAGRSDISASILALAHQMCDFTGQLRLAGVSGDQWRLALAAFHAGLPAVTEANAVPAGAVEYVDLVSGYAGYYGQLKQFGGSGIPTTTPAPAADAKGVPAQYVPLVVTAGSVCDQLTPPMIAAQLMALSGLDANLLGPAGQRGIAQFRPEVWQAYGPDGGSAWDPSTAIPTLGTAMCRLTEELSSLDGDPYLLALAAYRDGPTTVRQTGGTVDPGTETYLRAVKALTDFYTLDTRLARPAPAPTPSKEPPADAPDPDESESTEPPATKPDPPADPPAADPEPEETTTKPNPPAQEPAPKPTRPEGAKQIFHPRTGQCVSSGNTGDGTRLKLKRCTEDPAQWWQFHKDGTIRARGLCMDIAWAGSEDGTAIQVAVCSGNKAQTWTHNDKGGLISGLNGKSVDVDMNVQGEKPLELWIYVGNAEQTWRTR</sequence>
<dbReference type="InterPro" id="IPR000772">
    <property type="entry name" value="Ricin_B_lectin"/>
</dbReference>
<dbReference type="Gene3D" id="2.80.10.50">
    <property type="match status" value="1"/>
</dbReference>
<evidence type="ECO:0000313" key="2">
    <source>
        <dbReference type="EMBL" id="PZF90265.1"/>
    </source>
</evidence>
<gene>
    <name evidence="2" type="ORF">C1I93_22995</name>
</gene>
<dbReference type="Pfam" id="PF00652">
    <property type="entry name" value="Ricin_B_lectin"/>
    <property type="match status" value="1"/>
</dbReference>
<dbReference type="Gene3D" id="1.10.530.10">
    <property type="match status" value="2"/>
</dbReference>
<dbReference type="SUPFAM" id="SSF50370">
    <property type="entry name" value="Ricin B-like lectins"/>
    <property type="match status" value="1"/>
</dbReference>
<feature type="compositionally biased region" description="Pro residues" evidence="1">
    <location>
        <begin position="382"/>
        <end position="395"/>
    </location>
</feature>
<evidence type="ECO:0000256" key="1">
    <source>
        <dbReference type="SAM" id="MobiDB-lite"/>
    </source>
</evidence>
<dbReference type="RefSeq" id="WP_111245381.1">
    <property type="nucleotide sequence ID" value="NZ_AP023358.1"/>
</dbReference>
<reference evidence="2 3" key="1">
    <citation type="submission" date="2018-01" db="EMBL/GenBank/DDBJ databases">
        <title>Draft genome sequence of Jishengella endophytica.</title>
        <authorList>
            <person name="Sahin N."/>
            <person name="Ay H."/>
            <person name="Saygin H."/>
        </authorList>
    </citation>
    <scope>NUCLEOTIDE SEQUENCE [LARGE SCALE GENOMIC DNA]</scope>
    <source>
        <strain evidence="2 3">DSM 45430</strain>
    </source>
</reference>
<dbReference type="SUPFAM" id="SSF53955">
    <property type="entry name" value="Lysozyme-like"/>
    <property type="match status" value="2"/>
</dbReference>
<protein>
    <submittedName>
        <fullName evidence="2">Uncharacterized protein</fullName>
    </submittedName>
</protein>
<evidence type="ECO:0000313" key="3">
    <source>
        <dbReference type="Proteomes" id="UP000248627"/>
    </source>
</evidence>
<name>A0A2W2BSN9_9ACTN</name>
<feature type="compositionally biased region" description="Pro residues" evidence="1">
    <location>
        <begin position="356"/>
        <end position="369"/>
    </location>
</feature>
<dbReference type="EMBL" id="POTX01000196">
    <property type="protein sequence ID" value="PZF90265.1"/>
    <property type="molecule type" value="Genomic_DNA"/>
</dbReference>
<keyword evidence="3" id="KW-1185">Reference proteome</keyword>
<dbReference type="SMART" id="SM00458">
    <property type="entry name" value="RICIN"/>
    <property type="match status" value="1"/>
</dbReference>